<reference evidence="7 8" key="1">
    <citation type="submission" date="2020-08" db="EMBL/GenBank/DDBJ databases">
        <title>Genomic Encyclopedia of Type Strains, Phase IV (KMG-IV): sequencing the most valuable type-strain genomes for metagenomic binning, comparative biology and taxonomic classification.</title>
        <authorList>
            <person name="Goeker M."/>
        </authorList>
    </citation>
    <scope>NUCLEOTIDE SEQUENCE [LARGE SCALE GENOMIC DNA]</scope>
    <source>
        <strain evidence="7 8">DSM 26189</strain>
    </source>
</reference>
<feature type="domain" description="SAM-dependent MTase RsmB/NOP-type" evidence="6">
    <location>
        <begin position="115"/>
        <end position="393"/>
    </location>
</feature>
<feature type="binding site" evidence="5">
    <location>
        <position position="234"/>
    </location>
    <ligand>
        <name>S-adenosyl-L-methionine</name>
        <dbReference type="ChEBI" id="CHEBI:59789"/>
    </ligand>
</feature>
<dbReference type="Pfam" id="PF01189">
    <property type="entry name" value="Methyltr_RsmB-F"/>
    <property type="match status" value="1"/>
</dbReference>
<keyword evidence="8" id="KW-1185">Reference proteome</keyword>
<evidence type="ECO:0000256" key="5">
    <source>
        <dbReference type="PROSITE-ProRule" id="PRU01023"/>
    </source>
</evidence>
<dbReference type="InterPro" id="IPR049560">
    <property type="entry name" value="MeTrfase_RsmB-F_NOP2_cat"/>
</dbReference>
<comment type="similarity">
    <text evidence="5">Belongs to the class I-like SAM-binding methyltransferase superfamily. RsmB/NOP family.</text>
</comment>
<evidence type="ECO:0000256" key="4">
    <source>
        <dbReference type="ARBA" id="ARBA00022884"/>
    </source>
</evidence>
<dbReference type="EC" id="2.1.1.176" evidence="7"/>
<dbReference type="PROSITE" id="PS51686">
    <property type="entry name" value="SAM_MT_RSMB_NOP"/>
    <property type="match status" value="1"/>
</dbReference>
<dbReference type="GO" id="GO:0003723">
    <property type="term" value="F:RNA binding"/>
    <property type="evidence" value="ECO:0007669"/>
    <property type="project" value="UniProtKB-UniRule"/>
</dbReference>
<dbReference type="InterPro" id="IPR023267">
    <property type="entry name" value="RCMT"/>
</dbReference>
<evidence type="ECO:0000313" key="7">
    <source>
        <dbReference type="EMBL" id="MBB3926434.1"/>
    </source>
</evidence>
<name>A0A7W6BI64_9SPHN</name>
<evidence type="ECO:0000256" key="3">
    <source>
        <dbReference type="ARBA" id="ARBA00022691"/>
    </source>
</evidence>
<organism evidence="7 8">
    <name type="scientific">Sphingobium jiangsuense</name>
    <dbReference type="NCBI Taxonomy" id="870476"/>
    <lineage>
        <taxon>Bacteria</taxon>
        <taxon>Pseudomonadati</taxon>
        <taxon>Pseudomonadota</taxon>
        <taxon>Alphaproteobacteria</taxon>
        <taxon>Sphingomonadales</taxon>
        <taxon>Sphingomonadaceae</taxon>
        <taxon>Sphingobium</taxon>
    </lineage>
</organism>
<evidence type="ECO:0000256" key="2">
    <source>
        <dbReference type="ARBA" id="ARBA00022679"/>
    </source>
</evidence>
<keyword evidence="4 5" id="KW-0694">RNA-binding</keyword>
<dbReference type="SUPFAM" id="SSF53335">
    <property type="entry name" value="S-adenosyl-L-methionine-dependent methyltransferases"/>
    <property type="match status" value="1"/>
</dbReference>
<evidence type="ECO:0000313" key="8">
    <source>
        <dbReference type="Proteomes" id="UP000571950"/>
    </source>
</evidence>
<dbReference type="PANTHER" id="PTHR22807">
    <property type="entry name" value="NOP2 YEAST -RELATED NOL1/NOP2/FMU SUN DOMAIN-CONTAINING"/>
    <property type="match status" value="1"/>
</dbReference>
<evidence type="ECO:0000256" key="1">
    <source>
        <dbReference type="ARBA" id="ARBA00022603"/>
    </source>
</evidence>
<dbReference type="EMBL" id="JACIDT010000006">
    <property type="protein sequence ID" value="MBB3926434.1"/>
    <property type="molecule type" value="Genomic_DNA"/>
</dbReference>
<evidence type="ECO:0000259" key="6">
    <source>
        <dbReference type="PROSITE" id="PS51686"/>
    </source>
</evidence>
<dbReference type="GO" id="GO:0001510">
    <property type="term" value="P:RNA methylation"/>
    <property type="evidence" value="ECO:0007669"/>
    <property type="project" value="InterPro"/>
</dbReference>
<keyword evidence="1 5" id="KW-0489">Methyltransferase</keyword>
<feature type="binding site" evidence="5">
    <location>
        <position position="261"/>
    </location>
    <ligand>
        <name>S-adenosyl-L-methionine</name>
        <dbReference type="ChEBI" id="CHEBI:59789"/>
    </ligand>
</feature>
<dbReference type="PRINTS" id="PR02008">
    <property type="entry name" value="RCMTFAMILY"/>
</dbReference>
<dbReference type="InterPro" id="IPR029063">
    <property type="entry name" value="SAM-dependent_MTases_sf"/>
</dbReference>
<feature type="binding site" evidence="5">
    <location>
        <position position="282"/>
    </location>
    <ligand>
        <name>S-adenosyl-L-methionine</name>
        <dbReference type="ChEBI" id="CHEBI:59789"/>
    </ligand>
</feature>
<dbReference type="InterPro" id="IPR001678">
    <property type="entry name" value="MeTrfase_RsmB-F_NOP2_dom"/>
</dbReference>
<proteinExistence type="inferred from homology"/>
<feature type="active site" description="Nucleophile" evidence="5">
    <location>
        <position position="335"/>
    </location>
</feature>
<comment type="caution">
    <text evidence="7">The sequence shown here is derived from an EMBL/GenBank/DDBJ whole genome shotgun (WGS) entry which is preliminary data.</text>
</comment>
<dbReference type="CDD" id="cd02440">
    <property type="entry name" value="AdoMet_MTases"/>
    <property type="match status" value="1"/>
</dbReference>
<accession>A0A7W6BI64</accession>
<gene>
    <name evidence="7" type="ORF">GGR43_002151</name>
</gene>
<keyword evidence="3 5" id="KW-0949">S-adenosyl-L-methionine</keyword>
<sequence length="393" mass="41725">MTPAARVQAAIDLLDEIIAAARDGGAAADTLIARYFKARRYAGSKDRRAVRDLLYRAIRRCGDRPASGRAAMLGLAADDPALAALFDGSPHGPAPIGAEEERAPASLLPGWIAPHLPACIDADEQAALLGRAPLDLRVNRLKADAAQMRSAFPDAETFPAIPDALRLPEGGAVERSPAWRDGLVEIQDIGSQIIAMASGARPGMTVIDLCAGAGGKTLALAAMMEGRGRLIAADINRDRLARLPERAARAGAGFVEPLLLDAGREAEALAPLHGAADAVLVDAPCSGTGTWRRNPEARWRLTPQRLTRICRDQAHILDFAAALVKPGGRLAYAVCSIADDEGRAQIDTFLQRHSGWTVERPPLPLGREHGYGRLLTPAHDGTDGFFIATLLRS</sequence>
<dbReference type="GO" id="GO:0008173">
    <property type="term" value="F:RNA methyltransferase activity"/>
    <property type="evidence" value="ECO:0007669"/>
    <property type="project" value="InterPro"/>
</dbReference>
<protein>
    <submittedName>
        <fullName evidence="7">16S rRNA (Cytosine967-C5)-methyltransferase</fullName>
        <ecNumber evidence="7">2.1.1.176</ecNumber>
    </submittedName>
</protein>
<dbReference type="Gene3D" id="3.40.50.150">
    <property type="entry name" value="Vaccinia Virus protein VP39"/>
    <property type="match status" value="1"/>
</dbReference>
<dbReference type="PANTHER" id="PTHR22807:SF53">
    <property type="entry name" value="RIBOSOMAL RNA SMALL SUBUNIT METHYLTRANSFERASE B-RELATED"/>
    <property type="match status" value="1"/>
</dbReference>
<dbReference type="RefSeq" id="WP_188071925.1">
    <property type="nucleotide sequence ID" value="NZ_JACIDT010000006.1"/>
</dbReference>
<dbReference type="AlphaFoldDB" id="A0A7W6BI64"/>
<keyword evidence="2 5" id="KW-0808">Transferase</keyword>
<comment type="caution">
    <text evidence="5">Lacks conserved residue(s) required for the propagation of feature annotation.</text>
</comment>
<dbReference type="Proteomes" id="UP000571950">
    <property type="component" value="Unassembled WGS sequence"/>
</dbReference>